<name>A0A8H9L764_9MICO</name>
<reference evidence="1" key="1">
    <citation type="journal article" date="2014" name="Int. J. Syst. Evol. Microbiol.">
        <title>Complete genome sequence of Corynebacterium casei LMG S-19264T (=DSM 44701T), isolated from a smear-ripened cheese.</title>
        <authorList>
            <consortium name="US DOE Joint Genome Institute (JGI-PGF)"/>
            <person name="Walter F."/>
            <person name="Albersmeier A."/>
            <person name="Kalinowski J."/>
            <person name="Ruckert C."/>
        </authorList>
    </citation>
    <scope>NUCLEOTIDE SEQUENCE</scope>
    <source>
        <strain evidence="1">JCM 3051</strain>
    </source>
</reference>
<gene>
    <name evidence="1" type="ORF">GCM10010102_43800</name>
</gene>
<evidence type="ECO:0000313" key="1">
    <source>
        <dbReference type="EMBL" id="GGM43544.1"/>
    </source>
</evidence>
<dbReference type="AlphaFoldDB" id="A0A8H9L764"/>
<keyword evidence="2" id="KW-1185">Reference proteome</keyword>
<dbReference type="EMBL" id="BMPT01000027">
    <property type="protein sequence ID" value="GGM43544.1"/>
    <property type="molecule type" value="Genomic_DNA"/>
</dbReference>
<evidence type="ECO:0000313" key="2">
    <source>
        <dbReference type="Proteomes" id="UP000655589"/>
    </source>
</evidence>
<protein>
    <recommendedName>
        <fullName evidence="3">Secreted protein</fullName>
    </recommendedName>
</protein>
<reference evidence="1" key="2">
    <citation type="submission" date="2020-09" db="EMBL/GenBank/DDBJ databases">
        <authorList>
            <person name="Sun Q."/>
            <person name="Ohkuma M."/>
        </authorList>
    </citation>
    <scope>NUCLEOTIDE SEQUENCE</scope>
    <source>
        <strain evidence="1">JCM 3051</strain>
    </source>
</reference>
<evidence type="ECO:0008006" key="3">
    <source>
        <dbReference type="Google" id="ProtNLM"/>
    </source>
</evidence>
<sequence length="88" mass="9482">MIRRLFWVGVGVTVTIVVIRKGRQVVERYTPASVSERAAAAVDDAGARLTAAARGFSAEFSRARAEREAELMASLRGELPGGPPDARR</sequence>
<dbReference type="RefSeq" id="WP_171106322.1">
    <property type="nucleotide sequence ID" value="NZ_BMPT01000027.1"/>
</dbReference>
<accession>A0A8H9L764</accession>
<proteinExistence type="predicted"/>
<dbReference type="Proteomes" id="UP000655589">
    <property type="component" value="Unassembled WGS sequence"/>
</dbReference>
<organism evidence="1 2">
    <name type="scientific">Promicromonospora citrea</name>
    <dbReference type="NCBI Taxonomy" id="43677"/>
    <lineage>
        <taxon>Bacteria</taxon>
        <taxon>Bacillati</taxon>
        <taxon>Actinomycetota</taxon>
        <taxon>Actinomycetes</taxon>
        <taxon>Micrococcales</taxon>
        <taxon>Promicromonosporaceae</taxon>
        <taxon>Promicromonospora</taxon>
    </lineage>
</organism>
<comment type="caution">
    <text evidence="1">The sequence shown here is derived from an EMBL/GenBank/DDBJ whole genome shotgun (WGS) entry which is preliminary data.</text>
</comment>